<dbReference type="Proteomes" id="UP000307507">
    <property type="component" value="Unassembled WGS sequence"/>
</dbReference>
<gene>
    <name evidence="2" type="ORF">E6C50_14425</name>
</gene>
<protein>
    <recommendedName>
        <fullName evidence="4">Insecticide toxin TcdB middle/N-terminal domain-containing protein</fullName>
    </recommendedName>
</protein>
<dbReference type="SUPFAM" id="SSF69318">
    <property type="entry name" value="Integrin alpha N-terminal domain"/>
    <property type="match status" value="1"/>
</dbReference>
<dbReference type="Gene3D" id="2.130.10.130">
    <property type="entry name" value="Integrin alpha, N-terminal"/>
    <property type="match status" value="1"/>
</dbReference>
<dbReference type="RefSeq" id="WP_136403938.1">
    <property type="nucleotide sequence ID" value="NZ_SSNZ01000008.1"/>
</dbReference>
<dbReference type="PANTHER" id="PTHR32305:SF15">
    <property type="entry name" value="PROTEIN RHSA-RELATED"/>
    <property type="match status" value="1"/>
</dbReference>
<name>A0A4S3ZS52_9FLAO</name>
<keyword evidence="1" id="KW-0732">Signal</keyword>
<evidence type="ECO:0008006" key="4">
    <source>
        <dbReference type="Google" id="ProtNLM"/>
    </source>
</evidence>
<dbReference type="NCBIfam" id="TIGR01643">
    <property type="entry name" value="YD_repeat_2x"/>
    <property type="match status" value="1"/>
</dbReference>
<dbReference type="InterPro" id="IPR050708">
    <property type="entry name" value="T6SS_VgrG/RHS"/>
</dbReference>
<reference evidence="2 3" key="1">
    <citation type="submission" date="2019-04" db="EMBL/GenBank/DDBJ databases">
        <title>Flavobacterium sp. nov. isolated from construction timber.</title>
        <authorList>
            <person name="Lin S.-Y."/>
            <person name="Chang C.-T."/>
            <person name="Young C.-C."/>
        </authorList>
    </citation>
    <scope>NUCLEOTIDE SEQUENCE [LARGE SCALE GENOMIC DNA]</scope>
    <source>
        <strain evidence="2 3">CC-CTC003</strain>
    </source>
</reference>
<dbReference type="OrthoDB" id="6225685at2"/>
<dbReference type="InterPro" id="IPR013517">
    <property type="entry name" value="FG-GAP"/>
</dbReference>
<dbReference type="InterPro" id="IPR006530">
    <property type="entry name" value="YD"/>
</dbReference>
<dbReference type="Gene3D" id="2.180.10.10">
    <property type="entry name" value="RHS repeat-associated core"/>
    <property type="match status" value="2"/>
</dbReference>
<proteinExistence type="predicted"/>
<accession>A0A4S3ZS52</accession>
<organism evidence="2 3">
    <name type="scientific">Flavobacterium supellecticarium</name>
    <dbReference type="NCBI Taxonomy" id="2565924"/>
    <lineage>
        <taxon>Bacteria</taxon>
        <taxon>Pseudomonadati</taxon>
        <taxon>Bacteroidota</taxon>
        <taxon>Flavobacteriia</taxon>
        <taxon>Flavobacteriales</taxon>
        <taxon>Flavobacteriaceae</taxon>
        <taxon>Flavobacterium</taxon>
    </lineage>
</organism>
<evidence type="ECO:0000313" key="3">
    <source>
        <dbReference type="Proteomes" id="UP000307507"/>
    </source>
</evidence>
<dbReference type="InterPro" id="IPR028994">
    <property type="entry name" value="Integrin_alpha_N"/>
</dbReference>
<evidence type="ECO:0000256" key="1">
    <source>
        <dbReference type="ARBA" id="ARBA00022729"/>
    </source>
</evidence>
<keyword evidence="3" id="KW-1185">Reference proteome</keyword>
<evidence type="ECO:0000313" key="2">
    <source>
        <dbReference type="EMBL" id="THF48476.1"/>
    </source>
</evidence>
<sequence length="1445" mass="162319">MRFFFIYKNRLKPEEFHIAGLQKINDKIISEIQVKGNGVVLRNYVFEHTISALGHEKLVSIQEKTGDNTKSYPKTVFQYVANLTTFPKQIEFVKTIQTTIPFADIKRTITGDFDGDGEMEILTGSADVRNQSIGIYKLNPSDEAVNLLTQTTPVTIGTVFSTVNFLDSSFKKKNRQGWCTVEGGYDAVVKVYSYNSSTGGVDLEYQKNFTSIIPEYNTNDMYSPYGYFSLPGDFNGDGLTDLLFLKNNGDGTLATQLVDLDRRIASDLTYNSGTLRIGNVTGTHANGMPIVKGSYRFKTGDFDGDGKTDLIIFRGDPYNVMDIYSLRNTVFVKMYSWTTNMPGYLGSPFTMTGHSVSGNRMFPITIGDYNGDGKSDIFFPALGKVLMATGGMQFIAELLPSYTGPESYKEQFLALDFNNDGKDDILKLSPILVKEPGSISYTIWTDNQGAHQCCPVQNYYKFHGLKIEHYFRTGATSVSLPWGHQSFQRMMHARGIPYAEMNRFDKKLVALLTRKSKTDGSKTEIALLGGDLSNKISFFSNKSFLDDEYLLKSIHTNGTTQSISYANLKPGNGVYFAGNDIEIFPNYTINTAEKFKVVSKIQKSGPAYHKIQEYRYQGAVAHAEGLGFFGFQSVLKTNWYDDPSKIISYITKFDMNKRGAVIQDFSVPGLVSPSLTLAATDFFISKSNTLYNNEDSYDEEPVLSNKVYKLRKTRVTNCNGLTGVNSETTTVYNATGSPAKVTTKVKNGTTLERTTVEDYRYDPLITAPYMIDRPRSKSTTVTLAGNDAVQSEEEYFYEKNLLKQLRRKGHNTGYITENNEYDHYGNLIQKTLSATGMAPRVNKWEYDTPTHRFVSKKTDILGNQTTYTYDASNGLMLTETISNGTNPMTTTYVYDKWGKTIKKTNYLGKSDKYTYAKTPDKGVLKTTIGDDGSRSTSQIDAYGREVRKGTKTINGIWSYIDLRYDIEDRLISESHPYFSNEQATVWNEMQYDRYGRLIQAVSLKTANTQGKVVNYSYSGLITIENDGIKSKQSVYNALGQLISLTERPGGTITYSYYANGNLKESVYEGGRIKLAYDGWGNKTKLEDPSAGIYRYQYNAFGELTKEITPKGTFSVIRDDVGRVISVKEAETGTVLHGTKYYYNNDNTFYKSVREEILAGNATNELYYEYDTYKRVKKISQITPYATFKKEFAYDAFGRIGKEKYTATSLTNNKTSSRAFAYYYLAGQHTQIVDDVTKNPVWNAHTVDASGQLTSESSGFWITRNSTYDPYGFPKEAVTTRMVTNPNTGPFVPVDVSEDVLRLKTTFETQRQNLISKSNSLFNTYEPFEYDNQDRLVKWNKELITLHSDDFRSGTGEFGTQFGAIPTNENGQLKVTATQGYAGVKKTLLTQAKVGNRLALKVKVDIGTTNKVRVLVVEYDPDSGLGHESFKGYAQNGVLEFEHTVT</sequence>
<dbReference type="Pfam" id="PF13517">
    <property type="entry name" value="FG-GAP_3"/>
    <property type="match status" value="1"/>
</dbReference>
<dbReference type="EMBL" id="SSNZ01000008">
    <property type="protein sequence ID" value="THF48476.1"/>
    <property type="molecule type" value="Genomic_DNA"/>
</dbReference>
<comment type="caution">
    <text evidence="2">The sequence shown here is derived from an EMBL/GenBank/DDBJ whole genome shotgun (WGS) entry which is preliminary data.</text>
</comment>
<dbReference type="PANTHER" id="PTHR32305">
    <property type="match status" value="1"/>
</dbReference>